<dbReference type="EMBL" id="CP011071">
    <property type="protein sequence ID" value="AKA36216.1"/>
    <property type="molecule type" value="Genomic_DNA"/>
</dbReference>
<feature type="transmembrane region" description="Helical" evidence="2">
    <location>
        <begin position="6"/>
        <end position="25"/>
    </location>
</feature>
<dbReference type="InterPro" id="IPR032272">
    <property type="entry name" value="DUF4834"/>
</dbReference>
<reference evidence="3 4" key="1">
    <citation type="submission" date="2015-03" db="EMBL/GenBank/DDBJ databases">
        <title>Complete genome sequence of Muricauda lutaonensis CC-HSB-11T, isolated from a coastal hot spring.</title>
        <authorList>
            <person name="Kim K.M."/>
        </authorList>
    </citation>
    <scope>NUCLEOTIDE SEQUENCE [LARGE SCALE GENOMIC DNA]</scope>
    <source>
        <strain evidence="3 4">CC-HSB-11</strain>
    </source>
</reference>
<evidence type="ECO:0000256" key="1">
    <source>
        <dbReference type="SAM" id="MobiDB-lite"/>
    </source>
</evidence>
<evidence type="ECO:0008006" key="5">
    <source>
        <dbReference type="Google" id="ProtNLM"/>
    </source>
</evidence>
<evidence type="ECO:0000256" key="2">
    <source>
        <dbReference type="SAM" id="Phobius"/>
    </source>
</evidence>
<gene>
    <name evidence="3" type="ORF">VC82_2655</name>
</gene>
<keyword evidence="2" id="KW-0472">Membrane</keyword>
<evidence type="ECO:0000313" key="3">
    <source>
        <dbReference type="EMBL" id="AKA36216.1"/>
    </source>
</evidence>
<keyword evidence="2" id="KW-0812">Transmembrane</keyword>
<dbReference type="AlphaFoldDB" id="A0A0D5YWB7"/>
<dbReference type="KEGG" id="mlt:VC82_2655"/>
<evidence type="ECO:0000313" key="4">
    <source>
        <dbReference type="Proteomes" id="UP000032726"/>
    </source>
</evidence>
<dbReference type="STRING" id="516051.VC82_2655"/>
<dbReference type="OrthoDB" id="1123055at2"/>
<accession>A0A0D5YWB7</accession>
<dbReference type="Pfam" id="PF16118">
    <property type="entry name" value="DUF4834"/>
    <property type="match status" value="1"/>
</dbReference>
<keyword evidence="4" id="KW-1185">Reference proteome</keyword>
<organism evidence="3 4">
    <name type="scientific">Flagellimonas lutaonensis</name>
    <dbReference type="NCBI Taxonomy" id="516051"/>
    <lineage>
        <taxon>Bacteria</taxon>
        <taxon>Pseudomonadati</taxon>
        <taxon>Bacteroidota</taxon>
        <taxon>Flavobacteriia</taxon>
        <taxon>Flavobacteriales</taxon>
        <taxon>Flavobacteriaceae</taxon>
        <taxon>Flagellimonas</taxon>
    </lineage>
</organism>
<keyword evidence="2" id="KW-1133">Transmembrane helix</keyword>
<dbReference type="PATRIC" id="fig|516051.4.peg.2722"/>
<dbReference type="RefSeq" id="WP_045802782.1">
    <property type="nucleotide sequence ID" value="NZ_CP011071.1"/>
</dbReference>
<proteinExistence type="predicted"/>
<protein>
    <recommendedName>
        <fullName evidence="5">DUF4834 domain-containing protein</fullName>
    </recommendedName>
</protein>
<dbReference type="HOGENOM" id="CLU_157095_0_1_10"/>
<name>A0A0D5YWB7_9FLAO</name>
<dbReference type="Proteomes" id="UP000032726">
    <property type="component" value="Chromosome"/>
</dbReference>
<feature type="region of interest" description="Disordered" evidence="1">
    <location>
        <begin position="45"/>
        <end position="86"/>
    </location>
</feature>
<sequence length="86" mass="9972">MALLKTILVLILVYYTLKLLWRLLAPKLFGYAVKKAEERFGQQFGTFDDYSDPKQKEGETTISKRPNPKANPSKKVGEYIDFEEIE</sequence>